<dbReference type="GO" id="GO:0005524">
    <property type="term" value="F:ATP binding"/>
    <property type="evidence" value="ECO:0007669"/>
    <property type="project" value="UniProtKB-KW"/>
</dbReference>
<protein>
    <submittedName>
        <fullName evidence="7">ABC transporter ATP-binding protein</fullName>
    </submittedName>
</protein>
<dbReference type="InterPro" id="IPR052156">
    <property type="entry name" value="BCAA_Transport_ATP-bd_LivF"/>
</dbReference>
<dbReference type="RefSeq" id="WP_349638365.1">
    <property type="nucleotide sequence ID" value="NZ_CP090958.1"/>
</dbReference>
<evidence type="ECO:0000256" key="4">
    <source>
        <dbReference type="ARBA" id="ARBA00022840"/>
    </source>
</evidence>
<dbReference type="InterPro" id="IPR027417">
    <property type="entry name" value="P-loop_NTPase"/>
</dbReference>
<comment type="similarity">
    <text evidence="1">Belongs to the ABC transporter superfamily.</text>
</comment>
<dbReference type="CDD" id="cd03224">
    <property type="entry name" value="ABC_TM1139_LivF_branched"/>
    <property type="match status" value="1"/>
</dbReference>
<dbReference type="PROSITE" id="PS50893">
    <property type="entry name" value="ABC_TRANSPORTER_2"/>
    <property type="match status" value="1"/>
</dbReference>
<keyword evidence="4 7" id="KW-0067">ATP-binding</keyword>
<accession>A0ABY8QT50</accession>
<organism evidence="7 8">
    <name type="scientific">Saxibacter everestensis</name>
    <dbReference type="NCBI Taxonomy" id="2909229"/>
    <lineage>
        <taxon>Bacteria</taxon>
        <taxon>Bacillati</taxon>
        <taxon>Actinomycetota</taxon>
        <taxon>Actinomycetes</taxon>
        <taxon>Micrococcales</taxon>
        <taxon>Brevibacteriaceae</taxon>
        <taxon>Saxibacter</taxon>
    </lineage>
</organism>
<keyword evidence="3" id="KW-0547">Nucleotide-binding</keyword>
<sequence>MTTVLTLKDLNVAYGKVVALRDLSISVEEGEIVSLLGNNGAGKSSTLSTISGVVRPKSGVVEAFGKDISRASPWDIVERGIVHVPEGRRIFSRLTVHENLQIGGYTVKDTRLIDKRIAEVYDLLPRMAERRTQTGGTLSGGEQQMLAIGRAMVTGPKLLMLDEPSMGLAPLVVAQIMEVIRTINARGTSVLLIEQNARSALKVAHRGYVIESGHVSLEGTSEQLQQDGRVIDAYLGK</sequence>
<evidence type="ECO:0000259" key="6">
    <source>
        <dbReference type="PROSITE" id="PS50893"/>
    </source>
</evidence>
<keyword evidence="5" id="KW-0029">Amino-acid transport</keyword>
<dbReference type="PANTHER" id="PTHR43820:SF4">
    <property type="entry name" value="HIGH-AFFINITY BRANCHED-CHAIN AMINO ACID TRANSPORT ATP-BINDING PROTEIN LIVF"/>
    <property type="match status" value="1"/>
</dbReference>
<dbReference type="PROSITE" id="PS00211">
    <property type="entry name" value="ABC_TRANSPORTER_1"/>
    <property type="match status" value="1"/>
</dbReference>
<reference evidence="7 8" key="1">
    <citation type="submission" date="2023-05" db="EMBL/GenBank/DDBJ databases">
        <title>Lithophilousrod everest ZFBP1038 complete genpme.</title>
        <authorList>
            <person name="Tian M."/>
        </authorList>
    </citation>
    <scope>NUCLEOTIDE SEQUENCE [LARGE SCALE GENOMIC DNA]</scope>
    <source>
        <strain evidence="7 8">ZFBP1038</strain>
    </source>
</reference>
<dbReference type="InterPro" id="IPR003593">
    <property type="entry name" value="AAA+_ATPase"/>
</dbReference>
<keyword evidence="2" id="KW-0813">Transport</keyword>
<gene>
    <name evidence="7" type="ORF">LWF01_16000</name>
</gene>
<evidence type="ECO:0000313" key="8">
    <source>
        <dbReference type="Proteomes" id="UP001209083"/>
    </source>
</evidence>
<proteinExistence type="inferred from homology"/>
<dbReference type="EMBL" id="CP090958">
    <property type="protein sequence ID" value="WGW11575.1"/>
    <property type="molecule type" value="Genomic_DNA"/>
</dbReference>
<evidence type="ECO:0000256" key="1">
    <source>
        <dbReference type="ARBA" id="ARBA00005417"/>
    </source>
</evidence>
<dbReference type="InterPro" id="IPR003439">
    <property type="entry name" value="ABC_transporter-like_ATP-bd"/>
</dbReference>
<dbReference type="PANTHER" id="PTHR43820">
    <property type="entry name" value="HIGH-AFFINITY BRANCHED-CHAIN AMINO ACID TRANSPORT ATP-BINDING PROTEIN LIVF"/>
    <property type="match status" value="1"/>
</dbReference>
<dbReference type="Pfam" id="PF00005">
    <property type="entry name" value="ABC_tran"/>
    <property type="match status" value="1"/>
</dbReference>
<keyword evidence="8" id="KW-1185">Reference proteome</keyword>
<evidence type="ECO:0000313" key="7">
    <source>
        <dbReference type="EMBL" id="WGW11575.1"/>
    </source>
</evidence>
<evidence type="ECO:0000256" key="5">
    <source>
        <dbReference type="ARBA" id="ARBA00022970"/>
    </source>
</evidence>
<feature type="domain" description="ABC transporter" evidence="6">
    <location>
        <begin position="5"/>
        <end position="237"/>
    </location>
</feature>
<dbReference type="InterPro" id="IPR017871">
    <property type="entry name" value="ABC_transporter-like_CS"/>
</dbReference>
<name>A0ABY8QT50_9MICO</name>
<evidence type="ECO:0000256" key="2">
    <source>
        <dbReference type="ARBA" id="ARBA00022448"/>
    </source>
</evidence>
<dbReference type="SUPFAM" id="SSF52540">
    <property type="entry name" value="P-loop containing nucleoside triphosphate hydrolases"/>
    <property type="match status" value="1"/>
</dbReference>
<dbReference type="Gene3D" id="3.40.50.300">
    <property type="entry name" value="P-loop containing nucleotide triphosphate hydrolases"/>
    <property type="match status" value="1"/>
</dbReference>
<evidence type="ECO:0000256" key="3">
    <source>
        <dbReference type="ARBA" id="ARBA00022741"/>
    </source>
</evidence>
<dbReference type="SMART" id="SM00382">
    <property type="entry name" value="AAA"/>
    <property type="match status" value="1"/>
</dbReference>
<dbReference type="Proteomes" id="UP001209083">
    <property type="component" value="Chromosome"/>
</dbReference>